<evidence type="ECO:0000256" key="1">
    <source>
        <dbReference type="SAM" id="MobiDB-lite"/>
    </source>
</evidence>
<evidence type="ECO:0000313" key="3">
    <source>
        <dbReference type="Proteomes" id="UP001140091"/>
    </source>
</evidence>
<feature type="non-terminal residue" evidence="2">
    <location>
        <position position="1"/>
    </location>
</feature>
<organism evidence="2 3">
    <name type="scientific">Candolleomyces eurysporus</name>
    <dbReference type="NCBI Taxonomy" id="2828524"/>
    <lineage>
        <taxon>Eukaryota</taxon>
        <taxon>Fungi</taxon>
        <taxon>Dikarya</taxon>
        <taxon>Basidiomycota</taxon>
        <taxon>Agaricomycotina</taxon>
        <taxon>Agaricomycetes</taxon>
        <taxon>Agaricomycetidae</taxon>
        <taxon>Agaricales</taxon>
        <taxon>Agaricineae</taxon>
        <taxon>Psathyrellaceae</taxon>
        <taxon>Candolleomyces</taxon>
    </lineage>
</organism>
<comment type="caution">
    <text evidence="2">The sequence shown here is derived from an EMBL/GenBank/DDBJ whole genome shotgun (WGS) entry which is preliminary data.</text>
</comment>
<dbReference type="OrthoDB" id="2687259at2759"/>
<proteinExistence type="predicted"/>
<name>A0A9W8MI78_9AGAR</name>
<dbReference type="InterPro" id="IPR041078">
    <property type="entry name" value="Plavaka"/>
</dbReference>
<feature type="region of interest" description="Disordered" evidence="1">
    <location>
        <begin position="1057"/>
        <end position="1131"/>
    </location>
</feature>
<keyword evidence="3" id="KW-1185">Reference proteome</keyword>
<protein>
    <submittedName>
        <fullName evidence="2">Uncharacterized protein</fullName>
    </submittedName>
</protein>
<feature type="compositionally biased region" description="Low complexity" evidence="1">
    <location>
        <begin position="1057"/>
        <end position="1066"/>
    </location>
</feature>
<dbReference type="Proteomes" id="UP001140091">
    <property type="component" value="Unassembled WGS sequence"/>
</dbReference>
<feature type="compositionally biased region" description="Acidic residues" evidence="1">
    <location>
        <begin position="1107"/>
        <end position="1116"/>
    </location>
</feature>
<reference evidence="2" key="1">
    <citation type="submission" date="2022-06" db="EMBL/GenBank/DDBJ databases">
        <title>Genome Sequence of Candolleomyces eurysporus.</title>
        <authorList>
            <person name="Buettner E."/>
        </authorList>
    </citation>
    <scope>NUCLEOTIDE SEQUENCE</scope>
    <source>
        <strain evidence="2">VTCC 930004</strain>
    </source>
</reference>
<accession>A0A9W8MI78</accession>
<sequence length="1131" mass="129259">MRKSSRRIRLPARYRDDVLPERPPPVQLDREEDSTSTVVDYTSATVASQATAANTSISLVAFRSRPSAFGVTRQYAMPPGSRFIHDPDQSITLSDLTDIPSQGTVARCHKYGPFSNQSALSLAHWYWKSPNKSMRDFHDLLQIIKNPTFSIPDVANTGWNAAFRALGANREDLDDADSAWIEDDGWKTVPISIDVPFHRRMKNPGTHSYFVGNMRCRSIVSVIKEKLTSQTDQPRFHYYPFSATWKPAPHFPETPLYGELYMSPVFREAHEEIQKLHLDDEDCNLERAVVALMFWSDSTSLTSFGSASLWPIYMFFGNESKYRRCKPTERLCNQVAYLESLSDSFIDFLKEKNEGKVPSDALITHCNREVFHKQWSSLLDGELISAMQSGIVLTCVDGRRRRFFPRIFTYSADYPEKSLVSTIRTNGNHPCHRCLVTKSKFDLSKLGAPEDSERHSRLRDAQKQMKSIADARVEAFEGGFAIDGDRVDKHLKNESLIAVENALQTSLASFDFSILSTLVVDLLHEVEIGVWKRLFIHFIRLLDAFTRPSGPTLAAELDFRYRSTPTFGQDSIRKFSSNASEMKRRAARDYENLLQCAIPAFESLLPEPHNTTLLRVLYSFAQWHALAKLRLHNDFTLKLLEYSTTLLGAQVRSFDRDTCSKVVTRELPKEAEARARRSAKNGGSATTSRKPVSLGIYTIKFHYLGDYVTTIQRFGTTDSYSTETGELFHRQPKSWYPRTDKKDYQHQMAQIERRQARLAAIRANLSETPVAETQPMASPDLPYAMGMNQNSPQDLHYFVTHLRDPYLMDFIPKLKQHLLPRVIQRMGFSRGASLDLEEWTSVKIQHERIYEHKVARFNFTTYDMRRDEDVIHTNSSQHNVMLLNASYTPGSQQSEHPYIYAKVLKIFHANASFVGVLPDGTRRDKLHRLDFLWVRWYAVRCHSVDLSLVQVKLRPLTDVDAMGFIDPADVIRGTHLIPRFSCGKLDEVNSRWSTGGPDLWNTYFVNKFVDRDMFMRYQWGMAVGHRYMYPDFPPPAIPPISPDFDFCLLQPAATQQGHATHATTQPSAPEIGCSDSSPSNCTLPPSQSADDGIQDEYTESDPRQPDELNELDELDDRELVAYDDMYPIDYA</sequence>
<dbReference type="EMBL" id="JANBPK010000818">
    <property type="protein sequence ID" value="KAJ2930847.1"/>
    <property type="molecule type" value="Genomic_DNA"/>
</dbReference>
<feature type="region of interest" description="Disordered" evidence="1">
    <location>
        <begin position="670"/>
        <end position="689"/>
    </location>
</feature>
<gene>
    <name evidence="2" type="ORF">H1R20_g6238</name>
</gene>
<feature type="compositionally biased region" description="Polar residues" evidence="1">
    <location>
        <begin position="1074"/>
        <end position="1089"/>
    </location>
</feature>
<dbReference type="AlphaFoldDB" id="A0A9W8MI78"/>
<dbReference type="Pfam" id="PF18759">
    <property type="entry name" value="Plavaka"/>
    <property type="match status" value="1"/>
</dbReference>
<evidence type="ECO:0000313" key="2">
    <source>
        <dbReference type="EMBL" id="KAJ2930847.1"/>
    </source>
</evidence>